<dbReference type="InterPro" id="IPR050833">
    <property type="entry name" value="Poly_Biosynth_Transport"/>
</dbReference>
<dbReference type="RefSeq" id="WP_161838846.1">
    <property type="nucleotide sequence ID" value="NZ_CP048000.1"/>
</dbReference>
<feature type="transmembrane region" description="Helical" evidence="6">
    <location>
        <begin position="420"/>
        <end position="442"/>
    </location>
</feature>
<evidence type="ECO:0000256" key="3">
    <source>
        <dbReference type="ARBA" id="ARBA00022692"/>
    </source>
</evidence>
<keyword evidence="5 6" id="KW-0472">Membrane</keyword>
<organism evidence="7 8">
    <name type="scientific">Anaerocolumna sedimenticola</name>
    <dbReference type="NCBI Taxonomy" id="2696063"/>
    <lineage>
        <taxon>Bacteria</taxon>
        <taxon>Bacillati</taxon>
        <taxon>Bacillota</taxon>
        <taxon>Clostridia</taxon>
        <taxon>Lachnospirales</taxon>
        <taxon>Lachnospiraceae</taxon>
        <taxon>Anaerocolumna</taxon>
    </lineage>
</organism>
<keyword evidence="3 6" id="KW-0812">Transmembrane</keyword>
<dbReference type="Pfam" id="PF01943">
    <property type="entry name" value="Polysacc_synt"/>
    <property type="match status" value="1"/>
</dbReference>
<dbReference type="PIRSF" id="PIRSF038958">
    <property type="entry name" value="PG_synth_SpoVB"/>
    <property type="match status" value="1"/>
</dbReference>
<keyword evidence="2" id="KW-1003">Cell membrane</keyword>
<evidence type="ECO:0000256" key="5">
    <source>
        <dbReference type="ARBA" id="ARBA00023136"/>
    </source>
</evidence>
<evidence type="ECO:0000256" key="2">
    <source>
        <dbReference type="ARBA" id="ARBA00022475"/>
    </source>
</evidence>
<evidence type="ECO:0000256" key="1">
    <source>
        <dbReference type="ARBA" id="ARBA00004651"/>
    </source>
</evidence>
<feature type="transmembrane region" description="Helical" evidence="6">
    <location>
        <begin position="361"/>
        <end position="379"/>
    </location>
</feature>
<keyword evidence="4 6" id="KW-1133">Transmembrane helix</keyword>
<feature type="transmembrane region" description="Helical" evidence="6">
    <location>
        <begin position="128"/>
        <end position="148"/>
    </location>
</feature>
<feature type="transmembrane region" description="Helical" evidence="6">
    <location>
        <begin position="12"/>
        <end position="32"/>
    </location>
</feature>
<dbReference type="InterPro" id="IPR024923">
    <property type="entry name" value="PG_synth_SpoVB"/>
</dbReference>
<dbReference type="InterPro" id="IPR002797">
    <property type="entry name" value="Polysacc_synth"/>
</dbReference>
<accession>A0A6P1TQ51</accession>
<dbReference type="KEGG" id="anr:Ana3638_15545"/>
<comment type="subcellular location">
    <subcellularLocation>
        <location evidence="1">Cell membrane</location>
        <topology evidence="1">Multi-pass membrane protein</topology>
    </subcellularLocation>
</comment>
<proteinExistence type="predicted"/>
<gene>
    <name evidence="7" type="ORF">Ana3638_15545</name>
</gene>
<feature type="transmembrane region" description="Helical" evidence="6">
    <location>
        <begin position="87"/>
        <end position="108"/>
    </location>
</feature>
<dbReference type="AlphaFoldDB" id="A0A6P1TQ51"/>
<dbReference type="PANTHER" id="PTHR30250:SF24">
    <property type="entry name" value="STAGE V SPORULATION PROTEIN B"/>
    <property type="match status" value="1"/>
</dbReference>
<feature type="transmembrane region" description="Helical" evidence="6">
    <location>
        <begin position="288"/>
        <end position="308"/>
    </location>
</feature>
<dbReference type="PANTHER" id="PTHR30250">
    <property type="entry name" value="PST FAMILY PREDICTED COLANIC ACID TRANSPORTER"/>
    <property type="match status" value="1"/>
</dbReference>
<feature type="transmembrane region" description="Helical" evidence="6">
    <location>
        <begin position="454"/>
        <end position="473"/>
    </location>
</feature>
<feature type="transmembrane region" description="Helical" evidence="6">
    <location>
        <begin position="329"/>
        <end position="349"/>
    </location>
</feature>
<evidence type="ECO:0000313" key="8">
    <source>
        <dbReference type="Proteomes" id="UP000464314"/>
    </source>
</evidence>
<sequence>MTKNKSNLIKGTVVLTLAGLATRFIGFFYRIFLSNAMGAEIMGIYQLVFPIYMICFTIFASGIQTAISTLVANELGKKHYKNLQNVLKIGIIMSLSTAIVLTFLVSRYSNMIATNILREPGCASSLRILAYAFPFCGITACINGYYYGLKKAGVPATTQLLEQIIRVFFVYIVASYVGKGDIKITSELAVLGVVIGEIASQVYNLASLYCTSTPRELSHLAKSTQTSPHYKNEKITGRLFRMTVPLTANRLLISILHSVEAILIPNMLKKYGLSNSEALSIYGILNGMSMPFIMFPSAITNSLSVLLLPTISEAQSSSNDTMIKKTTAISIKYSMLIGILSAGIFVSFGQELGNIIFHNELAGSLLTTLAWLCPFLYITTTLSSIINGLGLAHLTFANSVVGMSFRILLILYLVPKQGMNGYLISLLISQLVITAFDGFIVIKRIKPPFDAADFILKPGIIVALSGYLLFRLYEYIAPAAGSLSIVLGCCFLICISFILLLGITKAVSLKDFK</sequence>
<evidence type="ECO:0000313" key="7">
    <source>
        <dbReference type="EMBL" id="QHQ62021.1"/>
    </source>
</evidence>
<evidence type="ECO:0000256" key="6">
    <source>
        <dbReference type="SAM" id="Phobius"/>
    </source>
</evidence>
<dbReference type="EMBL" id="CP048000">
    <property type="protein sequence ID" value="QHQ62021.1"/>
    <property type="molecule type" value="Genomic_DNA"/>
</dbReference>
<reference evidence="7 8" key="1">
    <citation type="submission" date="2020-01" db="EMBL/GenBank/DDBJ databases">
        <title>Genome analysis of Anaerocolumna sp. CBA3638.</title>
        <authorList>
            <person name="Kim J."/>
            <person name="Roh S.W."/>
        </authorList>
    </citation>
    <scope>NUCLEOTIDE SEQUENCE [LARGE SCALE GENOMIC DNA]</scope>
    <source>
        <strain evidence="7 8">CBA3638</strain>
    </source>
</reference>
<dbReference type="Proteomes" id="UP000464314">
    <property type="component" value="Chromosome"/>
</dbReference>
<feature type="transmembrane region" description="Helical" evidence="6">
    <location>
        <begin position="44"/>
        <end position="67"/>
    </location>
</feature>
<feature type="transmembrane region" description="Helical" evidence="6">
    <location>
        <begin position="479"/>
        <end position="503"/>
    </location>
</feature>
<dbReference type="GO" id="GO:0005886">
    <property type="term" value="C:plasma membrane"/>
    <property type="evidence" value="ECO:0007669"/>
    <property type="project" value="UniProtKB-SubCell"/>
</dbReference>
<keyword evidence="8" id="KW-1185">Reference proteome</keyword>
<protein>
    <submittedName>
        <fullName evidence="7">Oligosaccharide flippase family protein</fullName>
    </submittedName>
</protein>
<dbReference type="CDD" id="cd13124">
    <property type="entry name" value="MATE_SpoVB_like"/>
    <property type="match status" value="1"/>
</dbReference>
<evidence type="ECO:0000256" key="4">
    <source>
        <dbReference type="ARBA" id="ARBA00022989"/>
    </source>
</evidence>
<feature type="transmembrane region" description="Helical" evidence="6">
    <location>
        <begin position="391"/>
        <end position="414"/>
    </location>
</feature>
<name>A0A6P1TQ51_9FIRM</name>